<name>A0ABY6CPQ4_9BACT</name>
<keyword evidence="4 5" id="KW-0413">Isomerase</keyword>
<keyword evidence="3 5" id="KW-0697">Rotamase</keyword>
<comment type="catalytic activity">
    <reaction evidence="1 5 6">
        <text>[protein]-peptidylproline (omega=180) = [protein]-peptidylproline (omega=0)</text>
        <dbReference type="Rhea" id="RHEA:16237"/>
        <dbReference type="Rhea" id="RHEA-COMP:10747"/>
        <dbReference type="Rhea" id="RHEA-COMP:10748"/>
        <dbReference type="ChEBI" id="CHEBI:83833"/>
        <dbReference type="ChEBI" id="CHEBI:83834"/>
        <dbReference type="EC" id="5.2.1.8"/>
    </reaction>
</comment>
<dbReference type="InterPro" id="IPR001179">
    <property type="entry name" value="PPIase_FKBP_dom"/>
</dbReference>
<evidence type="ECO:0000256" key="1">
    <source>
        <dbReference type="ARBA" id="ARBA00000971"/>
    </source>
</evidence>
<dbReference type="Proteomes" id="UP001065174">
    <property type="component" value="Chromosome"/>
</dbReference>
<accession>A0ABY6CPQ4</accession>
<organism evidence="8 9">
    <name type="scientific">Reichenbachiella agarivorans</name>
    <dbReference type="NCBI Taxonomy" id="2979464"/>
    <lineage>
        <taxon>Bacteria</taxon>
        <taxon>Pseudomonadati</taxon>
        <taxon>Bacteroidota</taxon>
        <taxon>Cytophagia</taxon>
        <taxon>Cytophagales</taxon>
        <taxon>Reichenbachiellaceae</taxon>
        <taxon>Reichenbachiella</taxon>
    </lineage>
</organism>
<evidence type="ECO:0000256" key="6">
    <source>
        <dbReference type="RuleBase" id="RU003915"/>
    </source>
</evidence>
<dbReference type="PANTHER" id="PTHR43811:SF19">
    <property type="entry name" value="39 KDA FK506-BINDING NUCLEAR PROTEIN"/>
    <property type="match status" value="1"/>
</dbReference>
<evidence type="ECO:0000256" key="3">
    <source>
        <dbReference type="ARBA" id="ARBA00023110"/>
    </source>
</evidence>
<dbReference type="PROSITE" id="PS50059">
    <property type="entry name" value="FKBP_PPIASE"/>
    <property type="match status" value="1"/>
</dbReference>
<evidence type="ECO:0000256" key="4">
    <source>
        <dbReference type="ARBA" id="ARBA00023235"/>
    </source>
</evidence>
<evidence type="ECO:0000256" key="5">
    <source>
        <dbReference type="PROSITE-ProRule" id="PRU00277"/>
    </source>
</evidence>
<feature type="domain" description="PPIase FKBP-type" evidence="7">
    <location>
        <begin position="198"/>
        <end position="286"/>
    </location>
</feature>
<dbReference type="RefSeq" id="WP_262309930.1">
    <property type="nucleotide sequence ID" value="NZ_CP106679.1"/>
</dbReference>
<dbReference type="SUPFAM" id="SSF54534">
    <property type="entry name" value="FKBP-like"/>
    <property type="match status" value="1"/>
</dbReference>
<evidence type="ECO:0000313" key="9">
    <source>
        <dbReference type="Proteomes" id="UP001065174"/>
    </source>
</evidence>
<dbReference type="PANTHER" id="PTHR43811">
    <property type="entry name" value="FKBP-TYPE PEPTIDYL-PROLYL CIS-TRANS ISOMERASE FKPA"/>
    <property type="match status" value="1"/>
</dbReference>
<evidence type="ECO:0000256" key="2">
    <source>
        <dbReference type="ARBA" id="ARBA00006577"/>
    </source>
</evidence>
<keyword evidence="9" id="KW-1185">Reference proteome</keyword>
<proteinExistence type="inferred from homology"/>
<dbReference type="EC" id="5.2.1.8" evidence="6"/>
<comment type="similarity">
    <text evidence="2 6">Belongs to the FKBP-type PPIase family.</text>
</comment>
<gene>
    <name evidence="8" type="ORF">N6H18_00705</name>
</gene>
<dbReference type="Gene3D" id="3.10.50.40">
    <property type="match status" value="1"/>
</dbReference>
<evidence type="ECO:0000259" key="7">
    <source>
        <dbReference type="PROSITE" id="PS50059"/>
    </source>
</evidence>
<dbReference type="InterPro" id="IPR046357">
    <property type="entry name" value="PPIase_dom_sf"/>
</dbReference>
<dbReference type="GO" id="GO:0003755">
    <property type="term" value="F:peptidyl-prolyl cis-trans isomerase activity"/>
    <property type="evidence" value="ECO:0007669"/>
    <property type="project" value="UniProtKB-EC"/>
</dbReference>
<reference evidence="8" key="1">
    <citation type="submission" date="2022-09" db="EMBL/GenBank/DDBJ databases">
        <title>Comparative genomics and taxonomic characterization of three novel marine species of genus Reichenbachiella exhibiting antioxidant and polysaccharide degradation activities.</title>
        <authorList>
            <person name="Muhammad N."/>
            <person name="Lee Y.-J."/>
            <person name="Ko J."/>
            <person name="Kim S.-G."/>
        </authorList>
    </citation>
    <scope>NUCLEOTIDE SEQUENCE</scope>
    <source>
        <strain evidence="8">BKB1-1</strain>
    </source>
</reference>
<dbReference type="Pfam" id="PF00254">
    <property type="entry name" value="FKBP_C"/>
    <property type="match status" value="1"/>
</dbReference>
<dbReference type="EMBL" id="CP106679">
    <property type="protein sequence ID" value="UXP32495.1"/>
    <property type="molecule type" value="Genomic_DNA"/>
</dbReference>
<sequence length="289" mass="32379">MSISCLMFSCNQTAAPSKDLIYIKHGETSLVDSSMLVMNFLYKDENGNHLTDSATRALPLHMPYIKALWDTLGIFYTTLGKCNIGDSVHFTLSAKQLYIETFGETEIPAELKLSKQSPVNFYVGFTSQMSLDDFYHQQDSMENKRYQDYINDTEKRNIAQGLTIDQYLDKQGLKANKTESGLRYVITQEGMGDIPKQGDRVRIHFHGTLLNGDVFGSSYDSGESPYEFELGRGEVIAAWEEAVSLFKAGTKATLLVPSDLGFGYANRYDIPGSSILRYDIEIISVESAK</sequence>
<protein>
    <recommendedName>
        <fullName evidence="6">Peptidyl-prolyl cis-trans isomerase</fullName>
        <ecNumber evidence="6">5.2.1.8</ecNumber>
    </recommendedName>
</protein>
<evidence type="ECO:0000313" key="8">
    <source>
        <dbReference type="EMBL" id="UXP32495.1"/>
    </source>
</evidence>